<dbReference type="AlphaFoldDB" id="A0A6V8KKF0"/>
<dbReference type="Proteomes" id="UP000482800">
    <property type="component" value="Unassembled WGS sequence"/>
</dbReference>
<evidence type="ECO:0000313" key="5">
    <source>
        <dbReference type="EMBL" id="GFJ83900.1"/>
    </source>
</evidence>
<dbReference type="InterPro" id="IPR000634">
    <property type="entry name" value="Ser/Thr_deHydtase_PyrdxlP-BS"/>
</dbReference>
<dbReference type="GO" id="GO:0009097">
    <property type="term" value="P:isoleucine biosynthetic process"/>
    <property type="evidence" value="ECO:0007669"/>
    <property type="project" value="TreeGrafter"/>
</dbReference>
<comment type="cofactor">
    <cofactor evidence="1">
        <name>pyridoxal 5'-phosphate</name>
        <dbReference type="ChEBI" id="CHEBI:597326"/>
    </cofactor>
</comment>
<sequence length="333" mass="33974">MLGLPLIACAVHRLAVVSLVASVDIAAAAARLAGRVVRTPLLFSERLSEALGLVVLLKAENLQYTGSFKARGAQNALLARSERGQLPAGVATFSAGNHAAAAAFAGRRLGLPVVVCMPPGAVEVKVAAVERYGGEVVLTDDLVGTCQALAAERGYTLLHPFDDLDVIAGAGTVGAELAADAGTVDLVLVPVGGGGLISGVAAAVKQASPATRVIGIEPATANAVTHGRRHGALVPLPTPPRSLADGLTAPYVGRHNLDHIDKYVDAVIEVPEHAIERAWWELLDASKLLVEPSAAVGLAALREHAIEVDPGARVALVMSGGNVAPTTLGRLGP</sequence>
<keyword evidence="2" id="KW-0663">Pyridoxal phosphate</keyword>
<name>A0A6V8KKF0_9ACTN</name>
<comment type="caution">
    <text evidence="5">The sequence shown here is derived from an EMBL/GenBank/DDBJ whole genome shotgun (WGS) entry which is preliminary data.</text>
</comment>
<accession>A0A6V8KKF0</accession>
<dbReference type="Gene3D" id="3.40.50.1100">
    <property type="match status" value="2"/>
</dbReference>
<keyword evidence="6" id="KW-1185">Reference proteome</keyword>
<evidence type="ECO:0000256" key="1">
    <source>
        <dbReference type="ARBA" id="ARBA00001933"/>
    </source>
</evidence>
<evidence type="ECO:0000256" key="3">
    <source>
        <dbReference type="ARBA" id="ARBA00023239"/>
    </source>
</evidence>
<dbReference type="PANTHER" id="PTHR48078">
    <property type="entry name" value="THREONINE DEHYDRATASE, MITOCHONDRIAL-RELATED"/>
    <property type="match status" value="1"/>
</dbReference>
<dbReference type="InterPro" id="IPR036052">
    <property type="entry name" value="TrpB-like_PALP_sf"/>
</dbReference>
<dbReference type="GO" id="GO:0004794">
    <property type="term" value="F:threonine deaminase activity"/>
    <property type="evidence" value="ECO:0007669"/>
    <property type="project" value="TreeGrafter"/>
</dbReference>
<reference evidence="5 6" key="1">
    <citation type="submission" date="2020-03" db="EMBL/GenBank/DDBJ databases">
        <title>Whole genome shotgun sequence of Phytohabitans houttuyneae NBRC 108639.</title>
        <authorList>
            <person name="Komaki H."/>
            <person name="Tamura T."/>
        </authorList>
    </citation>
    <scope>NUCLEOTIDE SEQUENCE [LARGE SCALE GENOMIC DNA]</scope>
    <source>
        <strain evidence="5 6">NBRC 108639</strain>
    </source>
</reference>
<dbReference type="EMBL" id="BLPF01000003">
    <property type="protein sequence ID" value="GFJ83900.1"/>
    <property type="molecule type" value="Genomic_DNA"/>
</dbReference>
<dbReference type="SUPFAM" id="SSF53686">
    <property type="entry name" value="Tryptophan synthase beta subunit-like PLP-dependent enzymes"/>
    <property type="match status" value="1"/>
</dbReference>
<evidence type="ECO:0000313" key="6">
    <source>
        <dbReference type="Proteomes" id="UP000482800"/>
    </source>
</evidence>
<dbReference type="GO" id="GO:0003941">
    <property type="term" value="F:L-serine ammonia-lyase activity"/>
    <property type="evidence" value="ECO:0007669"/>
    <property type="project" value="TreeGrafter"/>
</dbReference>
<dbReference type="CDD" id="cd01562">
    <property type="entry name" value="Thr-dehyd"/>
    <property type="match status" value="1"/>
</dbReference>
<dbReference type="PROSITE" id="PS00165">
    <property type="entry name" value="DEHYDRATASE_SER_THR"/>
    <property type="match status" value="1"/>
</dbReference>
<organism evidence="5 6">
    <name type="scientific">Phytohabitans houttuyneae</name>
    <dbReference type="NCBI Taxonomy" id="1076126"/>
    <lineage>
        <taxon>Bacteria</taxon>
        <taxon>Bacillati</taxon>
        <taxon>Actinomycetota</taxon>
        <taxon>Actinomycetes</taxon>
        <taxon>Micromonosporales</taxon>
        <taxon>Micromonosporaceae</taxon>
    </lineage>
</organism>
<reference evidence="5 6" key="2">
    <citation type="submission" date="2020-03" db="EMBL/GenBank/DDBJ databases">
        <authorList>
            <person name="Ichikawa N."/>
            <person name="Kimura A."/>
            <person name="Kitahashi Y."/>
            <person name="Uohara A."/>
        </authorList>
    </citation>
    <scope>NUCLEOTIDE SEQUENCE [LARGE SCALE GENOMIC DNA]</scope>
    <source>
        <strain evidence="5 6">NBRC 108639</strain>
    </source>
</reference>
<keyword evidence="3" id="KW-0456">Lyase</keyword>
<evidence type="ECO:0000256" key="2">
    <source>
        <dbReference type="ARBA" id="ARBA00022898"/>
    </source>
</evidence>
<protein>
    <submittedName>
        <fullName evidence="5">Serine/threonine dehydratase</fullName>
    </submittedName>
</protein>
<dbReference type="Pfam" id="PF00291">
    <property type="entry name" value="PALP"/>
    <property type="match status" value="1"/>
</dbReference>
<evidence type="ECO:0000259" key="4">
    <source>
        <dbReference type="Pfam" id="PF00291"/>
    </source>
</evidence>
<dbReference type="InterPro" id="IPR050147">
    <property type="entry name" value="Ser/Thr_Dehydratase"/>
</dbReference>
<dbReference type="GO" id="GO:0006565">
    <property type="term" value="P:L-serine catabolic process"/>
    <property type="evidence" value="ECO:0007669"/>
    <property type="project" value="TreeGrafter"/>
</dbReference>
<dbReference type="InterPro" id="IPR001926">
    <property type="entry name" value="TrpB-like_PALP"/>
</dbReference>
<dbReference type="GO" id="GO:0006567">
    <property type="term" value="P:L-threonine catabolic process"/>
    <property type="evidence" value="ECO:0007669"/>
    <property type="project" value="TreeGrafter"/>
</dbReference>
<proteinExistence type="predicted"/>
<gene>
    <name evidence="5" type="ORF">Phou_080800</name>
</gene>
<feature type="domain" description="Tryptophan synthase beta chain-like PALP" evidence="4">
    <location>
        <begin position="36"/>
        <end position="320"/>
    </location>
</feature>
<dbReference type="PANTHER" id="PTHR48078:SF6">
    <property type="entry name" value="L-THREONINE DEHYDRATASE CATABOLIC TDCB"/>
    <property type="match status" value="1"/>
</dbReference>
<dbReference type="GO" id="GO:0030170">
    <property type="term" value="F:pyridoxal phosphate binding"/>
    <property type="evidence" value="ECO:0007669"/>
    <property type="project" value="InterPro"/>
</dbReference>